<feature type="signal peptide" evidence="1">
    <location>
        <begin position="1"/>
        <end position="21"/>
    </location>
</feature>
<evidence type="ECO:0000259" key="2">
    <source>
        <dbReference type="Pfam" id="PF16117"/>
    </source>
</evidence>
<protein>
    <submittedName>
        <fullName evidence="3">DUF4833 domain-containing protein</fullName>
    </submittedName>
</protein>
<dbReference type="InterPro" id="IPR032269">
    <property type="entry name" value="DUF4833"/>
</dbReference>
<dbReference type="Pfam" id="PF16117">
    <property type="entry name" value="DUF4833"/>
    <property type="match status" value="1"/>
</dbReference>
<dbReference type="RefSeq" id="WP_283368598.1">
    <property type="nucleotide sequence ID" value="NZ_JASHID010000002.1"/>
</dbReference>
<comment type="caution">
    <text evidence="3">The sequence shown here is derived from an EMBL/GenBank/DDBJ whole genome shotgun (WGS) entry which is preliminary data.</text>
</comment>
<dbReference type="EMBL" id="JASHID010000002">
    <property type="protein sequence ID" value="MDI9863291.1"/>
    <property type="molecule type" value="Genomic_DNA"/>
</dbReference>
<name>A0ABT6YJH1_9BACT</name>
<keyword evidence="4" id="KW-1185">Reference proteome</keyword>
<feature type="chain" id="PRO_5046626925" evidence="1">
    <location>
        <begin position="22"/>
        <end position="175"/>
    </location>
</feature>
<evidence type="ECO:0000256" key="1">
    <source>
        <dbReference type="SAM" id="SignalP"/>
    </source>
</evidence>
<keyword evidence="1" id="KW-0732">Signal</keyword>
<organism evidence="3 4">
    <name type="scientific">Flectobacillus longus</name>
    <dbReference type="NCBI Taxonomy" id="2984207"/>
    <lineage>
        <taxon>Bacteria</taxon>
        <taxon>Pseudomonadati</taxon>
        <taxon>Bacteroidota</taxon>
        <taxon>Cytophagia</taxon>
        <taxon>Cytophagales</taxon>
        <taxon>Flectobacillaceae</taxon>
        <taxon>Flectobacillus</taxon>
    </lineage>
</organism>
<evidence type="ECO:0000313" key="4">
    <source>
        <dbReference type="Proteomes" id="UP001236569"/>
    </source>
</evidence>
<reference evidence="3 4" key="1">
    <citation type="submission" date="2023-05" db="EMBL/GenBank/DDBJ databases">
        <title>Novel species of genus Flectobacillus isolated from stream in China.</title>
        <authorList>
            <person name="Lu H."/>
        </authorList>
    </citation>
    <scope>NUCLEOTIDE SEQUENCE [LARGE SCALE GENOMIC DNA]</scope>
    <source>
        <strain evidence="3 4">DC10W</strain>
    </source>
</reference>
<evidence type="ECO:0000313" key="3">
    <source>
        <dbReference type="EMBL" id="MDI9863291.1"/>
    </source>
</evidence>
<feature type="domain" description="DUF4833" evidence="2">
    <location>
        <begin position="34"/>
        <end position="172"/>
    </location>
</feature>
<dbReference type="Proteomes" id="UP001236569">
    <property type="component" value="Unassembled WGS sequence"/>
</dbReference>
<accession>A0ABT6YJH1</accession>
<proteinExistence type="predicted"/>
<gene>
    <name evidence="3" type="ORF">QM480_03075</name>
</gene>
<sequence length="175" mass="20526">MKQNRLLWLFVGLLLVSFSPAHYPKVPDSKVRLFYIQRSSNVNTIVYDARLNTKGGFDEDNPIDVYWLRYQEDGRRKELSWIQRVLAYGVDTETIEGQTDALQAWVVSYKKRKLRLGFDKNKKPYASLLINNQLAKLDHVYVQIEGSNLRPKVLYVEVFGRDFYSGENVYEKIKP</sequence>